<gene>
    <name evidence="3" type="ORF">RDB_LOCUS14789</name>
</gene>
<accession>A0A8H3DV41</accession>
<evidence type="ECO:0000259" key="2">
    <source>
        <dbReference type="Pfam" id="PF17667"/>
    </source>
</evidence>
<comment type="caution">
    <text evidence="3">The sequence shown here is derived from an EMBL/GenBank/DDBJ whole genome shotgun (WGS) entry which is preliminary data.</text>
</comment>
<dbReference type="PANTHER" id="PTHR38248">
    <property type="entry name" value="FUNK1 6"/>
    <property type="match status" value="1"/>
</dbReference>
<feature type="domain" description="Fungal-type protein kinase" evidence="2">
    <location>
        <begin position="3"/>
        <end position="461"/>
    </location>
</feature>
<dbReference type="Pfam" id="PF17667">
    <property type="entry name" value="Pkinase_fungal"/>
    <property type="match status" value="2"/>
</dbReference>
<feature type="region of interest" description="Disordered" evidence="1">
    <location>
        <begin position="137"/>
        <end position="161"/>
    </location>
</feature>
<reference evidence="3" key="1">
    <citation type="submission" date="2021-01" db="EMBL/GenBank/DDBJ databases">
        <authorList>
            <person name="Kaushik A."/>
        </authorList>
    </citation>
    <scope>NUCLEOTIDE SEQUENCE</scope>
    <source>
        <strain evidence="3">AG5</strain>
    </source>
</reference>
<sequence length="688" mass="77320">MKPDLVLFEDKDLARRSWETLMMPIEVKAKHTYLKVGMKRLTKYARAVLAHQIHRRHLYGMVICKWQVTFVRFDRSGIVHSPPIDMLRNAEEFQQAFAGLMMMDRRAFEYDTAFTTEYTPGGRIEYYVDLPATAVSSDVEPDSEPLDSPDGDPAQSLAPQPFPTRRFKVKERLCHRKDIRGCATIVLRLRAVKKRTTQPEPGRAAMGRVLSQISTYKWEEVPGRPDYVLKLTWRNSDNRNEGEILRTLEGEYGVAQCLWYSDVVEWGAGCHGAYAASCDECHDATPAHKVRRVKNLGDLDIRITKEKAGKEPRHAEVDTDGFLGELDTHRAARIYTWTLFSTAGKPLCTAESPRQFLEAVLDAILGYWQVFNRGIIHRDISDGNVLIVEPGWGCNMRTWKSEQGTLREGQSATGVLNDSLAESKRRAHETIVQLGRDPIGFLSDFDLAATCAEMGHDTSSHAATKRTRPSDTEAIADIQLPLKRYRRVRGASNLLSTSAADGVQIGWHLEGQIPSPTPETHKPIDFRTGTPPFMSIRVLKIEVGTPYEHHFVDDLESFFWLILRCVVAHRDANPGKTEGFKTLTPKALELLDKLDQSDSKSSTTLVDSKACLLMSCTDGMDGEPCTMEETLERCQNSWANNPAIVNVILNLVARFYTLHATRGLVAKCTPEAEFPKMIGIISEGLESL</sequence>
<evidence type="ECO:0000256" key="1">
    <source>
        <dbReference type="SAM" id="MobiDB-lite"/>
    </source>
</evidence>
<dbReference type="AlphaFoldDB" id="A0A8H3DV41"/>
<dbReference type="PANTHER" id="PTHR38248:SF2">
    <property type="entry name" value="FUNK1 11"/>
    <property type="match status" value="1"/>
</dbReference>
<proteinExistence type="predicted"/>
<dbReference type="InterPro" id="IPR040976">
    <property type="entry name" value="Pkinase_fungal"/>
</dbReference>
<dbReference type="Gene3D" id="1.10.510.10">
    <property type="entry name" value="Transferase(Phosphotransferase) domain 1"/>
    <property type="match status" value="1"/>
</dbReference>
<dbReference type="EMBL" id="CAJNJQ010000315">
    <property type="protein sequence ID" value="CAE7070174.1"/>
    <property type="molecule type" value="Genomic_DNA"/>
</dbReference>
<feature type="compositionally biased region" description="Acidic residues" evidence="1">
    <location>
        <begin position="139"/>
        <end position="150"/>
    </location>
</feature>
<organism evidence="3 4">
    <name type="scientific">Rhizoctonia solani</name>
    <dbReference type="NCBI Taxonomy" id="456999"/>
    <lineage>
        <taxon>Eukaryota</taxon>
        <taxon>Fungi</taxon>
        <taxon>Dikarya</taxon>
        <taxon>Basidiomycota</taxon>
        <taxon>Agaricomycotina</taxon>
        <taxon>Agaricomycetes</taxon>
        <taxon>Cantharellales</taxon>
        <taxon>Ceratobasidiaceae</taxon>
        <taxon>Rhizoctonia</taxon>
    </lineage>
</organism>
<dbReference type="InterPro" id="IPR011009">
    <property type="entry name" value="Kinase-like_dom_sf"/>
</dbReference>
<name>A0A8H3DV41_9AGAM</name>
<feature type="domain" description="Fungal-type protein kinase" evidence="2">
    <location>
        <begin position="525"/>
        <end position="564"/>
    </location>
</feature>
<evidence type="ECO:0000313" key="4">
    <source>
        <dbReference type="Proteomes" id="UP000663827"/>
    </source>
</evidence>
<dbReference type="SUPFAM" id="SSF56112">
    <property type="entry name" value="Protein kinase-like (PK-like)"/>
    <property type="match status" value="1"/>
</dbReference>
<evidence type="ECO:0000313" key="3">
    <source>
        <dbReference type="EMBL" id="CAE7070174.1"/>
    </source>
</evidence>
<protein>
    <recommendedName>
        <fullName evidence="2">Fungal-type protein kinase domain-containing protein</fullName>
    </recommendedName>
</protein>
<dbReference type="Proteomes" id="UP000663827">
    <property type="component" value="Unassembled WGS sequence"/>
</dbReference>